<dbReference type="GO" id="GO:0005829">
    <property type="term" value="C:cytosol"/>
    <property type="evidence" value="ECO:0007669"/>
    <property type="project" value="TreeGrafter"/>
</dbReference>
<proteinExistence type="predicted"/>
<dbReference type="FunFam" id="3.20.20.140:FF:000047">
    <property type="entry name" value="PHP domain-containing protein"/>
    <property type="match status" value="1"/>
</dbReference>
<dbReference type="SUPFAM" id="SSF89550">
    <property type="entry name" value="PHP domain-like"/>
    <property type="match status" value="1"/>
</dbReference>
<dbReference type="SUPFAM" id="SSF47802">
    <property type="entry name" value="DNA polymerase beta, N-terminal domain-like"/>
    <property type="match status" value="1"/>
</dbReference>
<comment type="caution">
    <text evidence="2">The sequence shown here is derived from an EMBL/GenBank/DDBJ whole genome shotgun (WGS) entry which is preliminary data.</text>
</comment>
<keyword evidence="3" id="KW-1185">Reference proteome</keyword>
<dbReference type="CDD" id="cd07436">
    <property type="entry name" value="PHP_PolX"/>
    <property type="match status" value="1"/>
</dbReference>
<dbReference type="GO" id="GO:0042578">
    <property type="term" value="F:phosphoric ester hydrolase activity"/>
    <property type="evidence" value="ECO:0007669"/>
    <property type="project" value="TreeGrafter"/>
</dbReference>
<dbReference type="InterPro" id="IPR027421">
    <property type="entry name" value="DNA_pol_lamdba_lyase_dom_sf"/>
</dbReference>
<sequence length="355" mass="38841">MHASGRATIAGVTDTRDAVADLRRIAFLLERAHESTYRVRAFRTAAAVLRRRDPDEIARLVRTGELVRLKGVGEVTAKCVAESVRGEPPAYLQKLEAIEPSPLDTAAEALLEAIRGDCHSHTDASDGGSPLREMVETAQALGHDYLVITDHSPRLTVANGLSADRLRAQLDDIAELNAELGADSGGFRVLTGIEVDINEDGSLDQDEDLLARLDVVVASVHSKLRMPRAEMTERMLTAIDNPHVDVLGHCTGRMVTGNRKRPESQFDAAAVFAACAERGVAVEVNSRPERLDPPRRLLRLAVEAGCRFTIDTDAHAPGQLDWLRNGCERAAECEVPTERIMNTWPVERLLTRTRG</sequence>
<accession>A0A543GB29</accession>
<keyword evidence="2" id="KW-0378">Hydrolase</keyword>
<dbReference type="PANTHER" id="PTHR36928:SF1">
    <property type="entry name" value="PHOSPHATASE YCDX-RELATED"/>
    <property type="match status" value="1"/>
</dbReference>
<dbReference type="PIRSF" id="PIRSF036978">
    <property type="entry name" value="UCP036978_PHPhdr"/>
    <property type="match status" value="1"/>
</dbReference>
<feature type="domain" description="Polymerase/histidinol phosphatase N-terminal" evidence="1">
    <location>
        <begin position="116"/>
        <end position="199"/>
    </location>
</feature>
<dbReference type="InterPro" id="IPR016195">
    <property type="entry name" value="Pol/histidinol_Pase-like"/>
</dbReference>
<evidence type="ECO:0000313" key="2">
    <source>
        <dbReference type="EMBL" id="TQM43268.1"/>
    </source>
</evidence>
<dbReference type="EMBL" id="VFPH01000001">
    <property type="protein sequence ID" value="TQM43268.1"/>
    <property type="molecule type" value="Genomic_DNA"/>
</dbReference>
<dbReference type="GO" id="GO:0008270">
    <property type="term" value="F:zinc ion binding"/>
    <property type="evidence" value="ECO:0007669"/>
    <property type="project" value="TreeGrafter"/>
</dbReference>
<protein>
    <submittedName>
        <fullName evidence="2">Putative hydrolase</fullName>
    </submittedName>
</protein>
<dbReference type="InterPro" id="IPR017078">
    <property type="entry name" value="UCP036978_PHPhdr"/>
</dbReference>
<evidence type="ECO:0000313" key="3">
    <source>
        <dbReference type="Proteomes" id="UP000319818"/>
    </source>
</evidence>
<organism evidence="2 3">
    <name type="scientific">Pseudonocardia cypriaca</name>
    <dbReference type="NCBI Taxonomy" id="882449"/>
    <lineage>
        <taxon>Bacteria</taxon>
        <taxon>Bacillati</taxon>
        <taxon>Actinomycetota</taxon>
        <taxon>Actinomycetes</taxon>
        <taxon>Pseudonocardiales</taxon>
        <taxon>Pseudonocardiaceae</taxon>
        <taxon>Pseudonocardia</taxon>
    </lineage>
</organism>
<dbReference type="InterPro" id="IPR003141">
    <property type="entry name" value="Pol/His_phosphatase_N"/>
</dbReference>
<dbReference type="Pfam" id="PF14716">
    <property type="entry name" value="HHH_8"/>
    <property type="match status" value="1"/>
</dbReference>
<dbReference type="PANTHER" id="PTHR36928">
    <property type="entry name" value="PHOSPHATASE YCDX-RELATED"/>
    <property type="match status" value="1"/>
</dbReference>
<dbReference type="InterPro" id="IPR050243">
    <property type="entry name" value="PHP_phosphatase"/>
</dbReference>
<dbReference type="NCBIfam" id="NF005928">
    <property type="entry name" value="PRK07945.1"/>
    <property type="match status" value="1"/>
</dbReference>
<dbReference type="Pfam" id="PF02811">
    <property type="entry name" value="PHP"/>
    <property type="match status" value="1"/>
</dbReference>
<reference evidence="2 3" key="1">
    <citation type="submission" date="2019-06" db="EMBL/GenBank/DDBJ databases">
        <title>Sequencing the genomes of 1000 actinobacteria strains.</title>
        <authorList>
            <person name="Klenk H.-P."/>
        </authorList>
    </citation>
    <scope>NUCLEOTIDE SEQUENCE [LARGE SCALE GENOMIC DNA]</scope>
    <source>
        <strain evidence="2 3">DSM 45511</strain>
    </source>
</reference>
<dbReference type="Gene3D" id="1.10.150.110">
    <property type="entry name" value="DNA polymerase beta, N-terminal domain-like"/>
    <property type="match status" value="1"/>
</dbReference>
<dbReference type="Gene3D" id="3.20.20.140">
    <property type="entry name" value="Metal-dependent hydrolases"/>
    <property type="match status" value="1"/>
</dbReference>
<evidence type="ECO:0000259" key="1">
    <source>
        <dbReference type="SMART" id="SM00481"/>
    </source>
</evidence>
<dbReference type="InterPro" id="IPR010996">
    <property type="entry name" value="HHH_MUS81"/>
</dbReference>
<dbReference type="SMART" id="SM00481">
    <property type="entry name" value="POLIIIAc"/>
    <property type="match status" value="1"/>
</dbReference>
<dbReference type="InterPro" id="IPR047967">
    <property type="entry name" value="PolX_PHP"/>
</dbReference>
<dbReference type="AlphaFoldDB" id="A0A543GB29"/>
<name>A0A543GB29_9PSEU</name>
<dbReference type="Proteomes" id="UP000319818">
    <property type="component" value="Unassembled WGS sequence"/>
</dbReference>
<dbReference type="InterPro" id="IPR004013">
    <property type="entry name" value="PHP_dom"/>
</dbReference>
<gene>
    <name evidence="2" type="ORF">FB388_0612</name>
</gene>